<evidence type="ECO:0000313" key="2">
    <source>
        <dbReference type="EMBL" id="KAK2718193.1"/>
    </source>
</evidence>
<dbReference type="AlphaFoldDB" id="A0AA88HW42"/>
<protein>
    <recommendedName>
        <fullName evidence="1">Origin recognition complex subunit 2 winged-helix domain-containing protein</fullName>
    </recommendedName>
</protein>
<dbReference type="InterPro" id="IPR056773">
    <property type="entry name" value="WHD_ORC2"/>
</dbReference>
<dbReference type="InterPro" id="IPR007220">
    <property type="entry name" value="ORC2"/>
</dbReference>
<dbReference type="GO" id="GO:0003688">
    <property type="term" value="F:DNA replication origin binding"/>
    <property type="evidence" value="ECO:0007669"/>
    <property type="project" value="UniProtKB-UniRule"/>
</dbReference>
<comment type="caution">
    <text evidence="2">The sequence shown here is derived from an EMBL/GenBank/DDBJ whole genome shotgun (WGS) entry which is preliminary data.</text>
</comment>
<dbReference type="PANTHER" id="PTHR14052">
    <property type="entry name" value="ORIGIN RECOGNITION COMPLEX SUBUNIT 2"/>
    <property type="match status" value="1"/>
</dbReference>
<organism evidence="2 3">
    <name type="scientific">Artemia franciscana</name>
    <name type="common">Brine shrimp</name>
    <name type="synonym">Artemia sanfranciscana</name>
    <dbReference type="NCBI Taxonomy" id="6661"/>
    <lineage>
        <taxon>Eukaryota</taxon>
        <taxon>Metazoa</taxon>
        <taxon>Ecdysozoa</taxon>
        <taxon>Arthropoda</taxon>
        <taxon>Crustacea</taxon>
        <taxon>Branchiopoda</taxon>
        <taxon>Anostraca</taxon>
        <taxon>Artemiidae</taxon>
        <taxon>Artemia</taxon>
    </lineage>
</organism>
<accession>A0AA88HW42</accession>
<dbReference type="PANTHER" id="PTHR14052:SF0">
    <property type="entry name" value="ORIGIN RECOGNITION COMPLEX SUBUNIT 2"/>
    <property type="match status" value="1"/>
</dbReference>
<dbReference type="Pfam" id="PF24882">
    <property type="entry name" value="WHD_ORC2"/>
    <property type="match status" value="1"/>
</dbReference>
<dbReference type="Proteomes" id="UP001187531">
    <property type="component" value="Unassembled WGS sequence"/>
</dbReference>
<keyword evidence="3" id="KW-1185">Reference proteome</keyword>
<dbReference type="GO" id="GO:0005664">
    <property type="term" value="C:nuclear origin of replication recognition complex"/>
    <property type="evidence" value="ECO:0007669"/>
    <property type="project" value="UniProtKB-UniRule"/>
</dbReference>
<sequence>MEKKSIKLPWQCPLVDTATFDIPNYLPFNICQINNIASVDQFDVTTFQPDSNETAFESSLMVQSSSDLALSSLAHVFASLTPNAKKIFCLIAKYQLENEDSDMYKGLAFQELYRMCRESFLVNSDVTLRAQLTEFRDHKLLKSKRSAEGVEMLVIPLEAAIIQEFLSQQNDNS</sequence>
<gene>
    <name evidence="2" type="ORF">QYM36_005496</name>
</gene>
<dbReference type="GO" id="GO:0006260">
    <property type="term" value="P:DNA replication"/>
    <property type="evidence" value="ECO:0007669"/>
    <property type="project" value="UniProtKB-UniRule"/>
</dbReference>
<name>A0AA88HW42_ARTSF</name>
<feature type="domain" description="Origin recognition complex subunit 2 winged-helix" evidence="1">
    <location>
        <begin position="104"/>
        <end position="159"/>
    </location>
</feature>
<dbReference type="EMBL" id="JAVRJZ010000009">
    <property type="protein sequence ID" value="KAK2718193.1"/>
    <property type="molecule type" value="Genomic_DNA"/>
</dbReference>
<evidence type="ECO:0000313" key="3">
    <source>
        <dbReference type="Proteomes" id="UP001187531"/>
    </source>
</evidence>
<reference evidence="2" key="1">
    <citation type="submission" date="2023-07" db="EMBL/GenBank/DDBJ databases">
        <title>Chromosome-level genome assembly of Artemia franciscana.</title>
        <authorList>
            <person name="Jo E."/>
        </authorList>
    </citation>
    <scope>NUCLEOTIDE SEQUENCE</scope>
    <source>
        <tissue evidence="2">Whole body</tissue>
    </source>
</reference>
<proteinExistence type="predicted"/>
<evidence type="ECO:0000259" key="1">
    <source>
        <dbReference type="Pfam" id="PF24882"/>
    </source>
</evidence>